<reference evidence="3" key="1">
    <citation type="submission" date="2020-12" db="EMBL/GenBank/DDBJ databases">
        <title>Comparative genomics of Clostridium perfringens reveals patterns of host-associated phylogenetic clades and virulence factors.</title>
        <authorList>
            <person name="Smith A.H."/>
            <person name="Geier R."/>
        </authorList>
    </citation>
    <scope>NUCLEOTIDE SEQUENCE</scope>
    <source>
        <strain evidence="3">CHD30677R</strain>
    </source>
</reference>
<name>A0AAW4J0Q5_CLOPF</name>
<comment type="caution">
    <text evidence="3">The sequence shown here is derived from an EMBL/GenBank/DDBJ whole genome shotgun (WGS) entry which is preliminary data.</text>
</comment>
<dbReference type="GO" id="GO:0003677">
    <property type="term" value="F:DNA binding"/>
    <property type="evidence" value="ECO:0007669"/>
    <property type="project" value="InterPro"/>
</dbReference>
<evidence type="ECO:0000256" key="2">
    <source>
        <dbReference type="SAM" id="Coils"/>
    </source>
</evidence>
<evidence type="ECO:0000313" key="4">
    <source>
        <dbReference type="Proteomes" id="UP000668068"/>
    </source>
</evidence>
<evidence type="ECO:0000256" key="1">
    <source>
        <dbReference type="ARBA" id="ARBA00010657"/>
    </source>
</evidence>
<dbReference type="GO" id="GO:0006310">
    <property type="term" value="P:DNA recombination"/>
    <property type="evidence" value="ECO:0007669"/>
    <property type="project" value="InterPro"/>
</dbReference>
<sequence length="404" mass="47652">MSYLVFHLSKYKGSNIIGLQRHNQRENRNYSNQDIDNTMSDLNYDLVNSEKISFTKKVKDIIDTKRTAKKAIRKDAVTYCECIISSDNEFFKNLDIKEQQRFFEVSLKFLENRIGKDNIISANVHLDETTPHMHLGFVPMNLDGSLSAKKMVNRNFLREIQENLPYTLHKNGFDIQRGEKDNNVKHLDQKIYKSNLNKEIKRLEALNSKIGQITLEKKESFLGGVKLTREEFENLKDLAKSFLLNKDKLLELEKLEQDLKDQQKSLYIKYKNLERLENKTNNLYKKQLILNHDFEELEKENEILSYKARKTDKLEKENISLKQEIIILNQKLKEKSNDLDSANSNIDSQDKYIDIVNEILKSNSEFENFFDCEFEKRIKQIFNETHEQDLNTENNKSKNKGMSL</sequence>
<dbReference type="EMBL" id="JAENQP010000023">
    <property type="protein sequence ID" value="MBO3360392.1"/>
    <property type="molecule type" value="Genomic_DNA"/>
</dbReference>
<dbReference type="Pfam" id="PF01076">
    <property type="entry name" value="Mob_Pre"/>
    <property type="match status" value="1"/>
</dbReference>
<dbReference type="AlphaFoldDB" id="A0AAW4J0Q5"/>
<comment type="similarity">
    <text evidence="1">Belongs to the plasmid mobilization pre family.</text>
</comment>
<evidence type="ECO:0000313" key="3">
    <source>
        <dbReference type="EMBL" id="MBO3360392.1"/>
    </source>
</evidence>
<accession>A0AAW4J0Q5</accession>
<gene>
    <name evidence="3" type="ORF">JJB47_16780</name>
</gene>
<dbReference type="CDD" id="cd17242">
    <property type="entry name" value="MobM_relaxase"/>
    <property type="match status" value="1"/>
</dbReference>
<dbReference type="Gene3D" id="3.30.930.30">
    <property type="match status" value="1"/>
</dbReference>
<dbReference type="InterPro" id="IPR001668">
    <property type="entry name" value="Mob_Pre"/>
</dbReference>
<organism evidence="3 4">
    <name type="scientific">Clostridium perfringens</name>
    <dbReference type="NCBI Taxonomy" id="1502"/>
    <lineage>
        <taxon>Bacteria</taxon>
        <taxon>Bacillati</taxon>
        <taxon>Bacillota</taxon>
        <taxon>Clostridia</taxon>
        <taxon>Eubacteriales</taxon>
        <taxon>Clostridiaceae</taxon>
        <taxon>Clostridium</taxon>
    </lineage>
</organism>
<proteinExistence type="inferred from homology"/>
<dbReference type="Proteomes" id="UP000668068">
    <property type="component" value="Unassembled WGS sequence"/>
</dbReference>
<protein>
    <submittedName>
        <fullName evidence="3">Plasmid recombination protein</fullName>
    </submittedName>
</protein>
<dbReference type="NCBIfam" id="NF041497">
    <property type="entry name" value="MobV"/>
    <property type="match status" value="1"/>
</dbReference>
<keyword evidence="2" id="KW-0175">Coiled coil</keyword>
<dbReference type="RefSeq" id="WP_208341102.1">
    <property type="nucleotide sequence ID" value="NZ_JAENQO010000023.1"/>
</dbReference>
<feature type="coiled-coil region" evidence="2">
    <location>
        <begin position="311"/>
        <end position="345"/>
    </location>
</feature>